<reference evidence="2 3" key="1">
    <citation type="submission" date="2024-09" db="EMBL/GenBank/DDBJ databases">
        <authorList>
            <person name="Sun Q."/>
            <person name="Mori K."/>
        </authorList>
    </citation>
    <scope>NUCLEOTIDE SEQUENCE [LARGE SCALE GENOMIC DNA]</scope>
    <source>
        <strain evidence="2 3">TBRC 5777</strain>
    </source>
</reference>
<keyword evidence="3" id="KW-1185">Reference proteome</keyword>
<dbReference type="Pfam" id="PF01370">
    <property type="entry name" value="Epimerase"/>
    <property type="match status" value="1"/>
</dbReference>
<dbReference type="InterPro" id="IPR001509">
    <property type="entry name" value="Epimerase_deHydtase"/>
</dbReference>
<proteinExistence type="predicted"/>
<dbReference type="InterPro" id="IPR036291">
    <property type="entry name" value="NAD(P)-bd_dom_sf"/>
</dbReference>
<dbReference type="CDD" id="cd05262">
    <property type="entry name" value="SDR_a7"/>
    <property type="match status" value="1"/>
</dbReference>
<dbReference type="RefSeq" id="WP_377045974.1">
    <property type="nucleotide sequence ID" value="NZ_JBHLUN010000014.1"/>
</dbReference>
<evidence type="ECO:0000313" key="3">
    <source>
        <dbReference type="Proteomes" id="UP001589865"/>
    </source>
</evidence>
<gene>
    <name evidence="2" type="ORF">ACFFGY_18370</name>
</gene>
<dbReference type="PANTHER" id="PTHR48079:SF6">
    <property type="entry name" value="NAD(P)-BINDING DOMAIN-CONTAINING PROTEIN-RELATED"/>
    <property type="match status" value="1"/>
</dbReference>
<sequence length="296" mass="30680">MRIFVTGATGFVGTAVVRELLGAGHRVLGLARSDAGAAALRAAGAEVQRGTLEDTEGLRRAAEGADGVIHTGFNHDFSRFLENCALDRRAIEALGAGLEGSERPLLVTSGLAHLATGRPATEADRPPPPDRFPRASEAAAEALRARGVRAGVVRLPPSVHGEGDHGFVPMLIHRAREAGVSAFVGDGANPWSAVHRHDAARVFRLAIERGAADGPYHAVAEEAVPFRDIAAAIGRGLGVPAVSLRPEAAEGHFGWLSRFAGAEMAGSAAQTRALLGWAPQGPGLIEDIGRAGYFGG</sequence>
<dbReference type="Proteomes" id="UP001589865">
    <property type="component" value="Unassembled WGS sequence"/>
</dbReference>
<accession>A0ABV6JY43</accession>
<evidence type="ECO:0000259" key="1">
    <source>
        <dbReference type="Pfam" id="PF01370"/>
    </source>
</evidence>
<feature type="domain" description="NAD-dependent epimerase/dehydratase" evidence="1">
    <location>
        <begin position="3"/>
        <end position="215"/>
    </location>
</feature>
<dbReference type="SUPFAM" id="SSF51735">
    <property type="entry name" value="NAD(P)-binding Rossmann-fold domains"/>
    <property type="match status" value="1"/>
</dbReference>
<dbReference type="InterPro" id="IPR051783">
    <property type="entry name" value="NAD(P)-dependent_oxidoreduct"/>
</dbReference>
<name>A0ABV6JY43_9PROT</name>
<comment type="caution">
    <text evidence="2">The sequence shown here is derived from an EMBL/GenBank/DDBJ whole genome shotgun (WGS) entry which is preliminary data.</text>
</comment>
<protein>
    <submittedName>
        <fullName evidence="2">SDR family oxidoreductase</fullName>
    </submittedName>
</protein>
<organism evidence="2 3">
    <name type="scientific">Roseomonas elaeocarpi</name>
    <dbReference type="NCBI Taxonomy" id="907779"/>
    <lineage>
        <taxon>Bacteria</taxon>
        <taxon>Pseudomonadati</taxon>
        <taxon>Pseudomonadota</taxon>
        <taxon>Alphaproteobacteria</taxon>
        <taxon>Acetobacterales</taxon>
        <taxon>Roseomonadaceae</taxon>
        <taxon>Roseomonas</taxon>
    </lineage>
</organism>
<evidence type="ECO:0000313" key="2">
    <source>
        <dbReference type="EMBL" id="MFC0410222.1"/>
    </source>
</evidence>
<dbReference type="Gene3D" id="3.40.50.720">
    <property type="entry name" value="NAD(P)-binding Rossmann-like Domain"/>
    <property type="match status" value="1"/>
</dbReference>
<dbReference type="PANTHER" id="PTHR48079">
    <property type="entry name" value="PROTEIN YEEZ"/>
    <property type="match status" value="1"/>
</dbReference>
<dbReference type="EMBL" id="JBHLUN010000014">
    <property type="protein sequence ID" value="MFC0410222.1"/>
    <property type="molecule type" value="Genomic_DNA"/>
</dbReference>